<accession>A0ABU3DH18</accession>
<name>A0ABU3DH18_9RHOB</name>
<keyword evidence="3" id="KW-1185">Reference proteome</keyword>
<evidence type="ECO:0000256" key="1">
    <source>
        <dbReference type="SAM" id="Phobius"/>
    </source>
</evidence>
<dbReference type="Proteomes" id="UP001265259">
    <property type="component" value="Unassembled WGS sequence"/>
</dbReference>
<evidence type="ECO:0000313" key="2">
    <source>
        <dbReference type="EMBL" id="MDT0683011.1"/>
    </source>
</evidence>
<comment type="caution">
    <text evidence="2">The sequence shown here is derived from an EMBL/GenBank/DDBJ whole genome shotgun (WGS) entry which is preliminary data.</text>
</comment>
<sequence length="112" mass="12683">MGRDEKIMLAGEYALDLLEGEDLRQARDLASWDVDFRSELERWQGTFTEMFNVDPVSPPDRIRRSVEARIFGSSRPAWQDIFLAPENRGTLVAVVCAKAILIAAIIWMLIGS</sequence>
<protein>
    <submittedName>
        <fullName evidence="2">Uncharacterized protein</fullName>
    </submittedName>
</protein>
<gene>
    <name evidence="2" type="ORF">RM543_09955</name>
</gene>
<dbReference type="RefSeq" id="WP_311691083.1">
    <property type="nucleotide sequence ID" value="NZ_JAVRHL010000002.1"/>
</dbReference>
<reference evidence="2 3" key="1">
    <citation type="submission" date="2023-09" db="EMBL/GenBank/DDBJ databases">
        <authorList>
            <person name="Rey-Velasco X."/>
        </authorList>
    </citation>
    <scope>NUCLEOTIDE SEQUENCE [LARGE SCALE GENOMIC DNA]</scope>
    <source>
        <strain evidence="2 3">F158</strain>
    </source>
</reference>
<keyword evidence="1" id="KW-1133">Transmembrane helix</keyword>
<dbReference type="EMBL" id="JAVRHL010000002">
    <property type="protein sequence ID" value="MDT0683011.1"/>
    <property type="molecule type" value="Genomic_DNA"/>
</dbReference>
<organism evidence="2 3">
    <name type="scientific">Tropicimonas omnivorans</name>
    <dbReference type="NCBI Taxonomy" id="3075590"/>
    <lineage>
        <taxon>Bacteria</taxon>
        <taxon>Pseudomonadati</taxon>
        <taxon>Pseudomonadota</taxon>
        <taxon>Alphaproteobacteria</taxon>
        <taxon>Rhodobacterales</taxon>
        <taxon>Roseobacteraceae</taxon>
        <taxon>Tropicimonas</taxon>
    </lineage>
</organism>
<keyword evidence="1" id="KW-0472">Membrane</keyword>
<proteinExistence type="predicted"/>
<evidence type="ECO:0000313" key="3">
    <source>
        <dbReference type="Proteomes" id="UP001265259"/>
    </source>
</evidence>
<feature type="transmembrane region" description="Helical" evidence="1">
    <location>
        <begin position="91"/>
        <end position="110"/>
    </location>
</feature>
<keyword evidence="1" id="KW-0812">Transmembrane</keyword>